<dbReference type="KEGG" id="dwd:DSCW_34640"/>
<dbReference type="OrthoDB" id="9803739at2"/>
<dbReference type="PROSITE" id="PS00924">
    <property type="entry name" value="ASP_GLU_RACEMASE_2"/>
    <property type="match status" value="1"/>
</dbReference>
<dbReference type="PANTHER" id="PTHR21198">
    <property type="entry name" value="GLUTAMATE RACEMASE"/>
    <property type="match status" value="1"/>
</dbReference>
<dbReference type="InterPro" id="IPR004380">
    <property type="entry name" value="Asp_race"/>
</dbReference>
<dbReference type="Gene3D" id="3.40.50.1860">
    <property type="match status" value="2"/>
</dbReference>
<keyword evidence="2" id="KW-0413">Isomerase</keyword>
<dbReference type="InterPro" id="IPR015942">
    <property type="entry name" value="Asp/Glu/hydantoin_racemase"/>
</dbReference>
<dbReference type="AlphaFoldDB" id="A0A5K7ZJ03"/>
<evidence type="ECO:0000313" key="4">
    <source>
        <dbReference type="Proteomes" id="UP000427769"/>
    </source>
</evidence>
<name>A0A5K7ZJ03_9BACT</name>
<dbReference type="NCBIfam" id="TIGR00035">
    <property type="entry name" value="asp_race"/>
    <property type="match status" value="1"/>
</dbReference>
<dbReference type="EMBL" id="AP021875">
    <property type="protein sequence ID" value="BBO76047.1"/>
    <property type="molecule type" value="Genomic_DNA"/>
</dbReference>
<gene>
    <name evidence="3" type="ORF">DSCW_34640</name>
</gene>
<organism evidence="3 4">
    <name type="scientific">Desulfosarcina widdelii</name>
    <dbReference type="NCBI Taxonomy" id="947919"/>
    <lineage>
        <taxon>Bacteria</taxon>
        <taxon>Pseudomonadati</taxon>
        <taxon>Thermodesulfobacteriota</taxon>
        <taxon>Desulfobacteria</taxon>
        <taxon>Desulfobacterales</taxon>
        <taxon>Desulfosarcinaceae</taxon>
        <taxon>Desulfosarcina</taxon>
    </lineage>
</organism>
<dbReference type="RefSeq" id="WP_155304906.1">
    <property type="nucleotide sequence ID" value="NZ_AP021875.1"/>
</dbReference>
<proteinExistence type="inferred from homology"/>
<dbReference type="PANTHER" id="PTHR21198:SF7">
    <property type="entry name" value="ASPARTATE-GLUTAMATE RACEMASE FAMILY"/>
    <property type="match status" value="1"/>
</dbReference>
<dbReference type="GO" id="GO:0047661">
    <property type="term" value="F:amino-acid racemase activity"/>
    <property type="evidence" value="ECO:0007669"/>
    <property type="project" value="InterPro"/>
</dbReference>
<dbReference type="InterPro" id="IPR033134">
    <property type="entry name" value="Asp/Glu_racemase_AS_2"/>
</dbReference>
<dbReference type="Proteomes" id="UP000427769">
    <property type="component" value="Chromosome"/>
</dbReference>
<evidence type="ECO:0000256" key="1">
    <source>
        <dbReference type="ARBA" id="ARBA00007847"/>
    </source>
</evidence>
<keyword evidence="4" id="KW-1185">Reference proteome</keyword>
<dbReference type="SUPFAM" id="SSF53681">
    <property type="entry name" value="Aspartate/glutamate racemase"/>
    <property type="match status" value="2"/>
</dbReference>
<evidence type="ECO:0000313" key="3">
    <source>
        <dbReference type="EMBL" id="BBO76047.1"/>
    </source>
</evidence>
<accession>A0A5K7ZJ03</accession>
<sequence>MDQLKKKIGIVGGLSPESTVSYYLYITRNYAERYGNYDYPEIIIYSVNLENYHKWRRINRWDLIIDDLVSCFQKLKNAGADFGLIATNTMHKVFKQVADIVDLPLINIIDETALRARELGLNRLGLLGTKYTMSDGFYQERLSKFDIDSLVPNADQQEVIHKIIVEELVRGQFLEKSKNRTIEIIQDLVSRGAKGIILGCTEIPLLVKKEDCDIQLLDTAIIHSEAALRAAINKNT</sequence>
<reference evidence="3 4" key="1">
    <citation type="submission" date="2019-11" db="EMBL/GenBank/DDBJ databases">
        <title>Comparative genomics of hydrocarbon-degrading Desulfosarcina strains.</title>
        <authorList>
            <person name="Watanabe M."/>
            <person name="Kojima H."/>
            <person name="Fukui M."/>
        </authorList>
    </citation>
    <scope>NUCLEOTIDE SEQUENCE [LARGE SCALE GENOMIC DNA]</scope>
    <source>
        <strain evidence="3 4">PP31</strain>
    </source>
</reference>
<protein>
    <submittedName>
        <fullName evidence="3">Racemase</fullName>
    </submittedName>
</protein>
<evidence type="ECO:0000256" key="2">
    <source>
        <dbReference type="ARBA" id="ARBA00023235"/>
    </source>
</evidence>
<dbReference type="Pfam" id="PF01177">
    <property type="entry name" value="Asp_Glu_race"/>
    <property type="match status" value="1"/>
</dbReference>
<comment type="similarity">
    <text evidence="1">Belongs to the aspartate/glutamate racemases family.</text>
</comment>
<dbReference type="InterPro" id="IPR001920">
    <property type="entry name" value="Asp/Glu_race"/>
</dbReference>